<dbReference type="RefSeq" id="WP_002432765.1">
    <property type="nucleotide sequence ID" value="NZ_AP014956.1"/>
</dbReference>
<dbReference type="AlphaFoldDB" id="A0A7X9WBL3"/>
<dbReference type="PROSITE" id="PS51257">
    <property type="entry name" value="PROKAR_LIPOPROTEIN"/>
    <property type="match status" value="1"/>
</dbReference>
<feature type="binding site" evidence="5">
    <location>
        <position position="53"/>
    </location>
    <ligand>
        <name>molybdate</name>
        <dbReference type="ChEBI" id="CHEBI:36264"/>
    </ligand>
</feature>
<dbReference type="SUPFAM" id="SSF53850">
    <property type="entry name" value="Periplasmic binding protein-like II"/>
    <property type="match status" value="1"/>
</dbReference>
<comment type="caution">
    <text evidence="10">The sequence shown here is derived from an EMBL/GenBank/DDBJ whole genome shotgun (WGS) entry which is preliminary data.</text>
</comment>
<keyword evidence="2 5" id="KW-0500">Molybdenum</keyword>
<dbReference type="FunFam" id="3.40.190.10:FF:000035">
    <property type="entry name" value="Molybdate ABC transporter substrate-binding protein"/>
    <property type="match status" value="1"/>
</dbReference>
<comment type="similarity">
    <text evidence="1">Belongs to the bacterial solute-binding protein ModA family.</text>
</comment>
<dbReference type="Proteomes" id="UP000538955">
    <property type="component" value="Unassembled WGS sequence"/>
</dbReference>
<reference evidence="10 11" key="1">
    <citation type="journal article" date="2019" name="Sci. Transl. Med.">
        <title>Quorum sensing between bacterial species on the skin protects against epidermal injury in atopic dermatitis.</title>
        <authorList>
            <person name="Williams M.R."/>
        </authorList>
    </citation>
    <scope>NUCLEOTIDE SEQUENCE [LARGE SCALE GENOMIC DNA]</scope>
    <source>
        <strain evidence="10 11">H8</strain>
    </source>
</reference>
<organism evidence="10 11">
    <name type="scientific">Staphylococcus capitis</name>
    <dbReference type="NCBI Taxonomy" id="29388"/>
    <lineage>
        <taxon>Bacteria</taxon>
        <taxon>Bacillati</taxon>
        <taxon>Bacillota</taxon>
        <taxon>Bacilli</taxon>
        <taxon>Bacillales</taxon>
        <taxon>Staphylococcaceae</taxon>
        <taxon>Staphylococcus</taxon>
    </lineage>
</organism>
<dbReference type="PANTHER" id="PTHR30632">
    <property type="entry name" value="MOLYBDATE-BINDING PERIPLASMIC PROTEIN"/>
    <property type="match status" value="1"/>
</dbReference>
<name>A0A7X9WBL3_STACP</name>
<evidence type="ECO:0000256" key="6">
    <source>
        <dbReference type="SAM" id="MobiDB-lite"/>
    </source>
</evidence>
<evidence type="ECO:0000313" key="9">
    <source>
        <dbReference type="EMBL" id="NMK98462.1"/>
    </source>
</evidence>
<accession>A0A7X9WBL3</accession>
<dbReference type="GO" id="GO:0030973">
    <property type="term" value="F:molybdate ion binding"/>
    <property type="evidence" value="ECO:0007669"/>
    <property type="project" value="TreeGrafter"/>
</dbReference>
<keyword evidence="12" id="KW-1185">Reference proteome</keyword>
<proteinExistence type="inferred from homology"/>
<dbReference type="EMBL" id="SCHC01000002">
    <property type="protein sequence ID" value="TBW76533.1"/>
    <property type="molecule type" value="Genomic_DNA"/>
</dbReference>
<dbReference type="GO" id="GO:0015689">
    <property type="term" value="P:molybdate ion transport"/>
    <property type="evidence" value="ECO:0007669"/>
    <property type="project" value="InterPro"/>
</dbReference>
<feature type="binding site" evidence="5">
    <location>
        <position position="157"/>
    </location>
    <ligand>
        <name>molybdate</name>
        <dbReference type="ChEBI" id="CHEBI:36264"/>
    </ligand>
</feature>
<gene>
    <name evidence="10" type="primary">modA</name>
    <name evidence="10" type="ORF">EQ811_06595</name>
    <name evidence="9" type="ORF">HHM13_10355</name>
    <name evidence="8" type="ORF">HHM24_10425</name>
</gene>
<evidence type="ECO:0000256" key="2">
    <source>
        <dbReference type="ARBA" id="ARBA00022505"/>
    </source>
</evidence>
<dbReference type="EMBL" id="JABBLX010000044">
    <property type="protein sequence ID" value="NMK98462.1"/>
    <property type="molecule type" value="Genomic_DNA"/>
</dbReference>
<evidence type="ECO:0000313" key="13">
    <source>
        <dbReference type="Proteomes" id="UP000550736"/>
    </source>
</evidence>
<reference evidence="12 13" key="2">
    <citation type="submission" date="2020-04" db="EMBL/GenBank/DDBJ databases">
        <title>The Epidemiology and Molecular Characteristics of Linezolid-Resistant Staphylococcus capitis in Huashan Hospital, Shanghai.</title>
        <authorList>
            <person name="Ding L."/>
            <person name="Li P."/>
            <person name="Yang Y."/>
            <person name="Lin D."/>
            <person name="Xu X."/>
        </authorList>
    </citation>
    <scope>NUCLEOTIDE SEQUENCE [LARGE SCALE GENOMIC DNA]</scope>
    <source>
        <strain evidence="9 13">12-86</strain>
        <strain evidence="8 12">17-84</strain>
    </source>
</reference>
<evidence type="ECO:0000256" key="3">
    <source>
        <dbReference type="ARBA" id="ARBA00022723"/>
    </source>
</evidence>
<protein>
    <submittedName>
        <fullName evidence="10">Molybdate ABC transporter substrate-binding protein</fullName>
    </submittedName>
</protein>
<dbReference type="PIRSF" id="PIRSF004846">
    <property type="entry name" value="ModA"/>
    <property type="match status" value="1"/>
</dbReference>
<dbReference type="Proteomes" id="UP000291949">
    <property type="component" value="Unassembled WGS sequence"/>
</dbReference>
<evidence type="ECO:0000256" key="1">
    <source>
        <dbReference type="ARBA" id="ARBA00009175"/>
    </source>
</evidence>
<keyword evidence="3 5" id="KW-0479">Metal-binding</keyword>
<evidence type="ECO:0000256" key="4">
    <source>
        <dbReference type="ARBA" id="ARBA00022729"/>
    </source>
</evidence>
<feature type="binding site" evidence="5">
    <location>
        <position position="184"/>
    </location>
    <ligand>
        <name>molybdate</name>
        <dbReference type="ChEBI" id="CHEBI:36264"/>
    </ligand>
</feature>
<dbReference type="GO" id="GO:1901359">
    <property type="term" value="F:tungstate binding"/>
    <property type="evidence" value="ECO:0007669"/>
    <property type="project" value="UniProtKB-ARBA"/>
</dbReference>
<evidence type="ECO:0000313" key="10">
    <source>
        <dbReference type="EMBL" id="TBW76533.1"/>
    </source>
</evidence>
<evidence type="ECO:0000313" key="8">
    <source>
        <dbReference type="EMBL" id="NMK55132.1"/>
    </source>
</evidence>
<feature type="region of interest" description="Disordered" evidence="6">
    <location>
        <begin position="22"/>
        <end position="45"/>
    </location>
</feature>
<evidence type="ECO:0000313" key="11">
    <source>
        <dbReference type="Proteomes" id="UP000291949"/>
    </source>
</evidence>
<dbReference type="Gene3D" id="3.40.190.10">
    <property type="entry name" value="Periplasmic binding protein-like II"/>
    <property type="match status" value="2"/>
</dbReference>
<dbReference type="InterPro" id="IPR005950">
    <property type="entry name" value="ModA"/>
</dbReference>
<sequence length="264" mass="29585">MKIKHFLVAMLVLCLVLAGCSNSSNSSKDSDKKDESSSDNSKKQELQISAAASLTDVSKALAKEFKKDHKNADIKFNYGGSGALRQQIETGAPVDVFMSANTKDVDQLKDKKKAHDTYNYAKNKLVLIGDKDKNYKSVKDLKDGDKLALGEVKTVPAGKYAKQYLEDNNLYNSVKDKIINAKDVKQVLNYVEKGNAQEGFVYKTDLYNQKKKTDKVKEIEQVKLSKPITYKAGATSEKKLAKEWMKFLKSDKAKKILKEYQFSA</sequence>
<evidence type="ECO:0000256" key="7">
    <source>
        <dbReference type="SAM" id="SignalP"/>
    </source>
</evidence>
<feature type="binding site" evidence="5">
    <location>
        <position position="202"/>
    </location>
    <ligand>
        <name>molybdate</name>
        <dbReference type="ChEBI" id="CHEBI:36264"/>
    </ligand>
</feature>
<feature type="chain" id="PRO_5044662206" evidence="7">
    <location>
        <begin position="24"/>
        <end position="264"/>
    </location>
</feature>
<evidence type="ECO:0000256" key="5">
    <source>
        <dbReference type="PIRSR" id="PIRSR004846-1"/>
    </source>
</evidence>
<dbReference type="InterPro" id="IPR050682">
    <property type="entry name" value="ModA/WtpA"/>
</dbReference>
<evidence type="ECO:0000313" key="12">
    <source>
        <dbReference type="Proteomes" id="UP000538955"/>
    </source>
</evidence>
<feature type="compositionally biased region" description="Basic and acidic residues" evidence="6">
    <location>
        <begin position="28"/>
        <end position="45"/>
    </location>
</feature>
<dbReference type="GO" id="GO:0046872">
    <property type="term" value="F:metal ion binding"/>
    <property type="evidence" value="ECO:0007669"/>
    <property type="project" value="UniProtKB-KW"/>
</dbReference>
<dbReference type="Pfam" id="PF13531">
    <property type="entry name" value="SBP_bac_11"/>
    <property type="match status" value="1"/>
</dbReference>
<dbReference type="Proteomes" id="UP000550736">
    <property type="component" value="Unassembled WGS sequence"/>
</dbReference>
<feature type="binding site" evidence="5">
    <location>
        <position position="81"/>
    </location>
    <ligand>
        <name>molybdate</name>
        <dbReference type="ChEBI" id="CHEBI:36264"/>
    </ligand>
</feature>
<dbReference type="NCBIfam" id="TIGR01256">
    <property type="entry name" value="modA"/>
    <property type="match status" value="1"/>
</dbReference>
<keyword evidence="4 7" id="KW-0732">Signal</keyword>
<dbReference type="PANTHER" id="PTHR30632:SF0">
    <property type="entry name" value="SULFATE-BINDING PROTEIN"/>
    <property type="match status" value="1"/>
</dbReference>
<dbReference type="EMBL" id="JABBMI010000080">
    <property type="protein sequence ID" value="NMK55132.1"/>
    <property type="molecule type" value="Genomic_DNA"/>
</dbReference>
<feature type="signal peptide" evidence="7">
    <location>
        <begin position="1"/>
        <end position="23"/>
    </location>
</feature>